<gene>
    <name evidence="13" type="primary">pgk</name>
    <name evidence="17" type="ORF">IAC61_05930</name>
</gene>
<feature type="binding site" evidence="14">
    <location>
        <position position="128"/>
    </location>
    <ligand>
        <name>(2R)-3-phosphoglycerate</name>
        <dbReference type="ChEBI" id="CHEBI:58272"/>
    </ligand>
</feature>
<evidence type="ECO:0000256" key="15">
    <source>
        <dbReference type="PIRSR" id="PIRSR000724-2"/>
    </source>
</evidence>
<dbReference type="InterPro" id="IPR015911">
    <property type="entry name" value="Phosphoglycerate_kinase_CS"/>
</dbReference>
<feature type="binding site" evidence="13 15">
    <location>
        <position position="338"/>
    </location>
    <ligand>
        <name>ATP</name>
        <dbReference type="ChEBI" id="CHEBI:30616"/>
    </ligand>
</feature>
<evidence type="ECO:0000256" key="8">
    <source>
        <dbReference type="ARBA" id="ARBA00022679"/>
    </source>
</evidence>
<evidence type="ECO:0000256" key="4">
    <source>
        <dbReference type="ARBA" id="ARBA00011245"/>
    </source>
</evidence>
<evidence type="ECO:0000256" key="13">
    <source>
        <dbReference type="HAMAP-Rule" id="MF_00145"/>
    </source>
</evidence>
<dbReference type="PROSITE" id="PS00111">
    <property type="entry name" value="PGLYCERATE_KINASE"/>
    <property type="match status" value="1"/>
</dbReference>
<comment type="caution">
    <text evidence="17">The sequence shown here is derived from an EMBL/GenBank/DDBJ whole genome shotgun (WGS) entry which is preliminary data.</text>
</comment>
<dbReference type="InterPro" id="IPR036043">
    <property type="entry name" value="Phosphoglycerate_kinase_sf"/>
</dbReference>
<dbReference type="GO" id="GO:0005829">
    <property type="term" value="C:cytosol"/>
    <property type="evidence" value="ECO:0007669"/>
    <property type="project" value="TreeGrafter"/>
</dbReference>
<dbReference type="InterPro" id="IPR001576">
    <property type="entry name" value="Phosphoglycerate_kinase"/>
</dbReference>
<evidence type="ECO:0000256" key="16">
    <source>
        <dbReference type="RuleBase" id="RU000532"/>
    </source>
</evidence>
<evidence type="ECO:0000256" key="1">
    <source>
        <dbReference type="ARBA" id="ARBA00000642"/>
    </source>
</evidence>
<evidence type="ECO:0000256" key="7">
    <source>
        <dbReference type="ARBA" id="ARBA00022490"/>
    </source>
</evidence>
<feature type="binding site" evidence="13 15">
    <location>
        <position position="218"/>
    </location>
    <ligand>
        <name>ATP</name>
        <dbReference type="ChEBI" id="CHEBI:30616"/>
    </ligand>
</feature>
<comment type="catalytic activity">
    <reaction evidence="1 13 16">
        <text>(2R)-3-phosphoglycerate + ATP = (2R)-3-phospho-glyceroyl phosphate + ADP</text>
        <dbReference type="Rhea" id="RHEA:14801"/>
        <dbReference type="ChEBI" id="CHEBI:30616"/>
        <dbReference type="ChEBI" id="CHEBI:57604"/>
        <dbReference type="ChEBI" id="CHEBI:58272"/>
        <dbReference type="ChEBI" id="CHEBI:456216"/>
        <dbReference type="EC" id="2.7.2.3"/>
    </reaction>
</comment>
<feature type="binding site" evidence="13 15">
    <location>
        <begin position="366"/>
        <end position="369"/>
    </location>
    <ligand>
        <name>ATP</name>
        <dbReference type="ChEBI" id="CHEBI:30616"/>
    </ligand>
</feature>
<dbReference type="GO" id="GO:0006096">
    <property type="term" value="P:glycolytic process"/>
    <property type="evidence" value="ECO:0007669"/>
    <property type="project" value="UniProtKB-UniRule"/>
</dbReference>
<dbReference type="AlphaFoldDB" id="A0A9D9DFS7"/>
<evidence type="ECO:0000256" key="9">
    <source>
        <dbReference type="ARBA" id="ARBA00022741"/>
    </source>
</evidence>
<feature type="binding site" evidence="13 14">
    <location>
        <begin position="21"/>
        <end position="23"/>
    </location>
    <ligand>
        <name>substrate</name>
    </ligand>
</feature>
<comment type="subcellular location">
    <subcellularLocation>
        <location evidence="13">Cytoplasm</location>
    </subcellularLocation>
</comment>
<dbReference type="PANTHER" id="PTHR11406:SF23">
    <property type="entry name" value="PHOSPHOGLYCERATE KINASE 1, CHLOROPLASTIC-RELATED"/>
    <property type="match status" value="1"/>
</dbReference>
<protein>
    <recommendedName>
        <fullName evidence="6 13">Phosphoglycerate kinase</fullName>
        <ecNumber evidence="5 13">2.7.2.3</ecNumber>
    </recommendedName>
</protein>
<keyword evidence="10 13" id="KW-0418">Kinase</keyword>
<feature type="binding site" evidence="13">
    <location>
        <position position="36"/>
    </location>
    <ligand>
        <name>substrate</name>
    </ligand>
</feature>
<dbReference type="PANTHER" id="PTHR11406">
    <property type="entry name" value="PHOSPHOGLYCERATE KINASE"/>
    <property type="match status" value="1"/>
</dbReference>
<dbReference type="EC" id="2.7.2.3" evidence="5 13"/>
<dbReference type="HAMAP" id="MF_00145">
    <property type="entry name" value="Phosphoglyc_kinase"/>
    <property type="match status" value="1"/>
</dbReference>
<comment type="subunit">
    <text evidence="4 13">Monomer.</text>
</comment>
<feature type="binding site" evidence="14">
    <location>
        <position position="36"/>
    </location>
    <ligand>
        <name>(2R)-3-phosphoglycerate</name>
        <dbReference type="ChEBI" id="CHEBI:58272"/>
    </ligand>
</feature>
<proteinExistence type="inferred from homology"/>
<dbReference type="PRINTS" id="PR00477">
    <property type="entry name" value="PHGLYCKINASE"/>
</dbReference>
<name>A0A9D9DFS7_9FIRM</name>
<reference evidence="17" key="2">
    <citation type="journal article" date="2021" name="PeerJ">
        <title>Extensive microbial diversity within the chicken gut microbiome revealed by metagenomics and culture.</title>
        <authorList>
            <person name="Gilroy R."/>
            <person name="Ravi A."/>
            <person name="Getino M."/>
            <person name="Pursley I."/>
            <person name="Horton D.L."/>
            <person name="Alikhan N.F."/>
            <person name="Baker D."/>
            <person name="Gharbi K."/>
            <person name="Hall N."/>
            <person name="Watson M."/>
            <person name="Adriaenssens E.M."/>
            <person name="Foster-Nyarko E."/>
            <person name="Jarju S."/>
            <person name="Secka A."/>
            <person name="Antonio M."/>
            <person name="Oren A."/>
            <person name="Chaudhuri R.R."/>
            <person name="La Ragione R."/>
            <person name="Hildebrand F."/>
            <person name="Pallen M.J."/>
        </authorList>
    </citation>
    <scope>NUCLEOTIDE SEQUENCE</scope>
    <source>
        <strain evidence="17">17113</strain>
    </source>
</reference>
<evidence type="ECO:0000313" key="17">
    <source>
        <dbReference type="EMBL" id="MBO8426827.1"/>
    </source>
</evidence>
<organism evidence="17 18">
    <name type="scientific">Candidatus Alloenteromonas pullistercoris</name>
    <dbReference type="NCBI Taxonomy" id="2840785"/>
    <lineage>
        <taxon>Bacteria</taxon>
        <taxon>Bacillati</taxon>
        <taxon>Bacillota</taxon>
        <taxon>Bacillota incertae sedis</taxon>
        <taxon>Candidatus Alloenteromonas</taxon>
    </lineage>
</organism>
<dbReference type="PIRSF" id="PIRSF000724">
    <property type="entry name" value="Pgk"/>
    <property type="match status" value="1"/>
</dbReference>
<keyword evidence="8 13" id="KW-0808">Transferase</keyword>
<keyword evidence="12 13" id="KW-0324">Glycolysis</keyword>
<evidence type="ECO:0000256" key="10">
    <source>
        <dbReference type="ARBA" id="ARBA00022777"/>
    </source>
</evidence>
<dbReference type="GO" id="GO:0006094">
    <property type="term" value="P:gluconeogenesis"/>
    <property type="evidence" value="ECO:0007669"/>
    <property type="project" value="TreeGrafter"/>
</dbReference>
<evidence type="ECO:0000256" key="11">
    <source>
        <dbReference type="ARBA" id="ARBA00022840"/>
    </source>
</evidence>
<feature type="binding site" evidence="14">
    <location>
        <position position="161"/>
    </location>
    <ligand>
        <name>(2R)-3-phosphoglycerate</name>
        <dbReference type="ChEBI" id="CHEBI:58272"/>
    </ligand>
</feature>
<comment type="similarity">
    <text evidence="3 13 16">Belongs to the phosphoglycerate kinase family.</text>
</comment>
<evidence type="ECO:0000256" key="2">
    <source>
        <dbReference type="ARBA" id="ARBA00004838"/>
    </source>
</evidence>
<comment type="pathway">
    <text evidence="2 13">Carbohydrate degradation; glycolysis; pyruvate from D-glyceraldehyde 3-phosphate: step 2/5.</text>
</comment>
<evidence type="ECO:0000256" key="14">
    <source>
        <dbReference type="PIRSR" id="PIRSR000724-1"/>
    </source>
</evidence>
<keyword evidence="9 13" id="KW-0547">Nucleotide-binding</keyword>
<dbReference type="SUPFAM" id="SSF53748">
    <property type="entry name" value="Phosphoglycerate kinase"/>
    <property type="match status" value="1"/>
</dbReference>
<dbReference type="InterPro" id="IPR015824">
    <property type="entry name" value="Phosphoglycerate_kinase_N"/>
</dbReference>
<feature type="binding site" evidence="13">
    <location>
        <position position="161"/>
    </location>
    <ligand>
        <name>substrate</name>
    </ligand>
</feature>
<dbReference type="Proteomes" id="UP000823634">
    <property type="component" value="Unassembled WGS sequence"/>
</dbReference>
<dbReference type="EMBL" id="JADINA010000038">
    <property type="protein sequence ID" value="MBO8426827.1"/>
    <property type="molecule type" value="Genomic_DNA"/>
</dbReference>
<dbReference type="FunFam" id="3.40.50.1260:FF:000006">
    <property type="entry name" value="Phosphoglycerate kinase"/>
    <property type="match status" value="1"/>
</dbReference>
<dbReference type="Gene3D" id="3.40.50.1260">
    <property type="entry name" value="Phosphoglycerate kinase, N-terminal domain"/>
    <property type="match status" value="2"/>
</dbReference>
<keyword evidence="7 13" id="KW-0963">Cytoplasm</keyword>
<reference evidence="17" key="1">
    <citation type="submission" date="2020-10" db="EMBL/GenBank/DDBJ databases">
        <authorList>
            <person name="Gilroy R."/>
        </authorList>
    </citation>
    <scope>NUCLEOTIDE SEQUENCE</scope>
    <source>
        <strain evidence="17">17113</strain>
    </source>
</reference>
<dbReference type="Pfam" id="PF00162">
    <property type="entry name" value="PGK"/>
    <property type="match status" value="1"/>
</dbReference>
<sequence length="409" mass="44370">MLQTIESLKDLKGKKVLVRVDFNVPQKDGVIRDDNRIRAALPTITYLTGKGARVILMSHLGKIKWKEPDLAKIEAMKKANDMAPVATRLGELVAPTKVSFCPVTHGEELSKAVASLEDGDILLMQNTRYEKGEEKNNPELAKEWAALADVFVMDAFGSAHRAHASTVGVPEILKAEGKPVAEGYLMIKEVDNLTRCVEVAPEDRPYVAILGGFKVSDKIKVIDSLLKKCDKVIIGGAMAYTFKKALGQEIGDSPCEVEQLDYAKKCLEEANGRILLPVDSIITDKFEPTEGRVIKDCEGGIPAGFEGVDIGPKTRELYKKAILEAKMVFWNGPMGVFEQSEFQAGTIAICEAVRELKGNAFTVCGGGDSASAVKQFGYKADFSHVSTGGGASLEMIENDGHLPGVDVLR</sequence>
<keyword evidence="11 13" id="KW-0067">ATP-binding</keyword>
<evidence type="ECO:0000313" key="18">
    <source>
        <dbReference type="Proteomes" id="UP000823634"/>
    </source>
</evidence>
<evidence type="ECO:0000256" key="12">
    <source>
        <dbReference type="ARBA" id="ARBA00023152"/>
    </source>
</evidence>
<dbReference type="FunFam" id="3.40.50.1260:FF:000031">
    <property type="entry name" value="Phosphoglycerate kinase 1"/>
    <property type="match status" value="1"/>
</dbReference>
<dbReference type="GO" id="GO:0043531">
    <property type="term" value="F:ADP binding"/>
    <property type="evidence" value="ECO:0007669"/>
    <property type="project" value="TreeGrafter"/>
</dbReference>
<evidence type="ECO:0000256" key="5">
    <source>
        <dbReference type="ARBA" id="ARBA00013061"/>
    </source>
</evidence>
<feature type="binding site" evidence="13">
    <location>
        <position position="307"/>
    </location>
    <ligand>
        <name>ATP</name>
        <dbReference type="ChEBI" id="CHEBI:30616"/>
    </ligand>
</feature>
<dbReference type="GO" id="GO:0004618">
    <property type="term" value="F:phosphoglycerate kinase activity"/>
    <property type="evidence" value="ECO:0007669"/>
    <property type="project" value="UniProtKB-UniRule"/>
</dbReference>
<dbReference type="GO" id="GO:0005524">
    <property type="term" value="F:ATP binding"/>
    <property type="evidence" value="ECO:0007669"/>
    <property type="project" value="UniProtKB-KW"/>
</dbReference>
<feature type="binding site" evidence="13 14">
    <location>
        <begin position="59"/>
        <end position="62"/>
    </location>
    <ligand>
        <name>substrate</name>
    </ligand>
</feature>
<accession>A0A9D9DFS7</accession>
<feature type="binding site" evidence="13">
    <location>
        <position position="128"/>
    </location>
    <ligand>
        <name>substrate</name>
    </ligand>
</feature>
<evidence type="ECO:0000256" key="3">
    <source>
        <dbReference type="ARBA" id="ARBA00008982"/>
    </source>
</evidence>
<evidence type="ECO:0000256" key="6">
    <source>
        <dbReference type="ARBA" id="ARBA00016471"/>
    </source>
</evidence>